<feature type="coiled-coil region" evidence="1">
    <location>
        <begin position="56"/>
        <end position="86"/>
    </location>
</feature>
<evidence type="ECO:0000256" key="1">
    <source>
        <dbReference type="SAM" id="Coils"/>
    </source>
</evidence>
<evidence type="ECO:0000256" key="2">
    <source>
        <dbReference type="SAM" id="Phobius"/>
    </source>
</evidence>
<keyword evidence="1" id="KW-0175">Coiled coil</keyword>
<dbReference type="PROSITE" id="PS51257">
    <property type="entry name" value="PROKAR_LIPOPROTEIN"/>
    <property type="match status" value="1"/>
</dbReference>
<name>A0AAJ1PS84_9MOLU</name>
<sequence length="154" mass="17369">MKKIHYFLVGLSLIIVPGIVISCNRENAKNIIAKSGFKQNIKPKEQEKKQQELPKIKKLEVESKKEQDAQKELKKAGEAKEEVRLEAEKQFWNGWWYKKNAVKISNTPKSLTDKMSSNPWKTIGVGIGIGFAMQFVLGAAIVIGTYITGQHQGE</sequence>
<proteinExistence type="predicted"/>
<keyword evidence="2" id="KW-0472">Membrane</keyword>
<feature type="transmembrane region" description="Helical" evidence="2">
    <location>
        <begin position="6"/>
        <end position="24"/>
    </location>
</feature>
<evidence type="ECO:0000313" key="4">
    <source>
        <dbReference type="Proteomes" id="UP001224428"/>
    </source>
</evidence>
<evidence type="ECO:0000313" key="3">
    <source>
        <dbReference type="EMBL" id="MDJ1645579.1"/>
    </source>
</evidence>
<evidence type="ECO:0008006" key="5">
    <source>
        <dbReference type="Google" id="ProtNLM"/>
    </source>
</evidence>
<accession>A0AAJ1PS84</accession>
<comment type="caution">
    <text evidence="3">The sequence shown here is derived from an EMBL/GenBank/DDBJ whole genome shotgun (WGS) entry which is preliminary data.</text>
</comment>
<keyword evidence="4" id="KW-1185">Reference proteome</keyword>
<feature type="transmembrane region" description="Helical" evidence="2">
    <location>
        <begin position="123"/>
        <end position="147"/>
    </location>
</feature>
<dbReference type="RefSeq" id="WP_283827112.1">
    <property type="nucleotide sequence ID" value="NZ_JASDDP010000008.1"/>
</dbReference>
<reference evidence="3" key="1">
    <citation type="submission" date="2023-05" db="EMBL/GenBank/DDBJ databases">
        <title>Mycoplasma phocimorsus sp. nov., isolated from Scandinavian patients with seal finger or septic arthritis after contact with seals.</title>
        <authorList>
            <person name="Skafte-Holm A."/>
            <person name="Pedersen T.R."/>
            <person name="Froelund M."/>
            <person name="Stegger M."/>
            <person name="Qvortrup K."/>
            <person name="Michaels D.L."/>
            <person name="Brown D.R."/>
            <person name="Jensen J.S."/>
        </authorList>
    </citation>
    <scope>NUCLEOTIDE SEQUENCE</scope>
    <source>
        <strain evidence="3">M5725</strain>
    </source>
</reference>
<keyword evidence="2" id="KW-0812">Transmembrane</keyword>
<protein>
    <recommendedName>
        <fullName evidence="5">Lipoprotein</fullName>
    </recommendedName>
</protein>
<organism evidence="3 4">
    <name type="scientific">Mycoplasma phocimorsus</name>
    <dbReference type="NCBI Taxonomy" id="3045839"/>
    <lineage>
        <taxon>Bacteria</taxon>
        <taxon>Bacillati</taxon>
        <taxon>Mycoplasmatota</taxon>
        <taxon>Mollicutes</taxon>
        <taxon>Mycoplasmataceae</taxon>
        <taxon>Mycoplasma</taxon>
    </lineage>
</organism>
<dbReference type="EMBL" id="JASDDP010000008">
    <property type="protein sequence ID" value="MDJ1645579.1"/>
    <property type="molecule type" value="Genomic_DNA"/>
</dbReference>
<dbReference type="Proteomes" id="UP001224428">
    <property type="component" value="Unassembled WGS sequence"/>
</dbReference>
<gene>
    <name evidence="3" type="ORF">QLQ80_00545</name>
</gene>
<keyword evidence="2" id="KW-1133">Transmembrane helix</keyword>
<dbReference type="AlphaFoldDB" id="A0AAJ1PS84"/>